<keyword evidence="2" id="KW-1185">Reference proteome</keyword>
<evidence type="ECO:0008006" key="3">
    <source>
        <dbReference type="Google" id="ProtNLM"/>
    </source>
</evidence>
<dbReference type="Pfam" id="PF06089">
    <property type="entry name" value="Asparaginase_II"/>
    <property type="match status" value="1"/>
</dbReference>
<dbReference type="PANTHER" id="PTHR42110:SF1">
    <property type="entry name" value="L-ASPARAGINASE, PUTATIVE (AFU_ORTHOLOGUE AFUA_3G11890)-RELATED"/>
    <property type="match status" value="1"/>
</dbReference>
<reference evidence="1" key="1">
    <citation type="submission" date="2021-06" db="EMBL/GenBank/DDBJ databases">
        <authorList>
            <person name="Criscuolo A."/>
        </authorList>
    </citation>
    <scope>NUCLEOTIDE SEQUENCE</scope>
    <source>
        <strain evidence="1">CIP111600</strain>
    </source>
</reference>
<dbReference type="EMBL" id="CAJVAS010000002">
    <property type="protein sequence ID" value="CAG7604050.1"/>
    <property type="molecule type" value="Genomic_DNA"/>
</dbReference>
<dbReference type="InterPro" id="IPR010349">
    <property type="entry name" value="Asparaginase_II"/>
</dbReference>
<dbReference type="AlphaFoldDB" id="A0A916NG16"/>
<organism evidence="1 2">
    <name type="scientific">Paenibacillus solanacearum</name>
    <dbReference type="NCBI Taxonomy" id="2048548"/>
    <lineage>
        <taxon>Bacteria</taxon>
        <taxon>Bacillati</taxon>
        <taxon>Bacillota</taxon>
        <taxon>Bacilli</taxon>
        <taxon>Bacillales</taxon>
        <taxon>Paenibacillaceae</taxon>
        <taxon>Paenibacillus</taxon>
    </lineage>
</organism>
<evidence type="ECO:0000313" key="1">
    <source>
        <dbReference type="EMBL" id="CAG7604050.1"/>
    </source>
</evidence>
<dbReference type="PANTHER" id="PTHR42110">
    <property type="entry name" value="L-ASPARAGINASE, PUTATIVE (AFU_ORTHOLOGUE AFUA_3G11890)-RELATED"/>
    <property type="match status" value="1"/>
</dbReference>
<proteinExistence type="predicted"/>
<comment type="caution">
    <text evidence="1">The sequence shown here is derived from an EMBL/GenBank/DDBJ whole genome shotgun (WGS) entry which is preliminary data.</text>
</comment>
<name>A0A916NG16_9BACL</name>
<sequence length="340" mass="36095">MSSSAAAQILIEVTRGAMTESVHRGHISVVDFRRHTIAFTGNPDYYTYIRSTAKPIQAIPLLEAGGLERYSFTPAELALCCASHNGESAHAETALAVLRKSGLDESALRCGVHEPLYRPAADALKQSGQTATPLHNNCSGKHAGMLALSVLLQAPTQQYTATAHPVQLKMLQTVAEMCGVAPESIGLGTDGCGVPVFAMPLSALAYGYARLGRPEELSAPRADACRQVISAMRAAPYYVAGTGRYDTRLAEVTGGRIIGKMGAEGVYALTVPQEGLGLALKIEDGAERALYPAATEALLQLGLLSPSEADQLEAFHQPAVTNRRGETVGIIRPVFRLQRS</sequence>
<accession>A0A916NG16</accession>
<gene>
    <name evidence="1" type="ORF">PAESOLCIP111_00657</name>
</gene>
<dbReference type="RefSeq" id="WP_218090487.1">
    <property type="nucleotide sequence ID" value="NZ_CAJVAS010000002.1"/>
</dbReference>
<protein>
    <recommendedName>
        <fullName evidence="3">Asparaginase</fullName>
    </recommendedName>
</protein>
<evidence type="ECO:0000313" key="2">
    <source>
        <dbReference type="Proteomes" id="UP000693672"/>
    </source>
</evidence>
<dbReference type="Proteomes" id="UP000693672">
    <property type="component" value="Unassembled WGS sequence"/>
</dbReference>